<gene>
    <name evidence="7" type="ORF">NP233_g9619</name>
</gene>
<evidence type="ECO:0000256" key="2">
    <source>
        <dbReference type="ARBA" id="ARBA00022525"/>
    </source>
</evidence>
<dbReference type="GO" id="GO:0005576">
    <property type="term" value="C:extracellular region"/>
    <property type="evidence" value="ECO:0007669"/>
    <property type="project" value="UniProtKB-SubCell"/>
</dbReference>
<feature type="domain" description="CFEM" evidence="6">
    <location>
        <begin position="20"/>
        <end position="90"/>
    </location>
</feature>
<keyword evidence="2" id="KW-0964">Secreted</keyword>
<dbReference type="EMBL" id="JANIEX010000878">
    <property type="protein sequence ID" value="KAJ3562366.1"/>
    <property type="molecule type" value="Genomic_DNA"/>
</dbReference>
<evidence type="ECO:0000256" key="5">
    <source>
        <dbReference type="SAM" id="SignalP"/>
    </source>
</evidence>
<sequence>MLFNFKTIALLLLTIGVVQAELTPCIQKCSQKAATDNGCGSFANLKCVCKSKGFQNEAMKCIQDTKPGNANGCTKDDLAKAEALQQQNCKNFAHFVLCSYFAGAELLNL</sequence>
<feature type="chain" id="PRO_5042211927" description="CFEM domain-containing protein" evidence="5">
    <location>
        <begin position="21"/>
        <end position="109"/>
    </location>
</feature>
<dbReference type="AlphaFoldDB" id="A0AAD5VNL5"/>
<dbReference type="Proteomes" id="UP001213000">
    <property type="component" value="Unassembled WGS sequence"/>
</dbReference>
<evidence type="ECO:0000256" key="3">
    <source>
        <dbReference type="ARBA" id="ARBA00022729"/>
    </source>
</evidence>
<reference evidence="7" key="1">
    <citation type="submission" date="2022-07" db="EMBL/GenBank/DDBJ databases">
        <title>Genome Sequence of Leucocoprinus birnbaumii.</title>
        <authorList>
            <person name="Buettner E."/>
        </authorList>
    </citation>
    <scope>NUCLEOTIDE SEQUENCE</scope>
    <source>
        <strain evidence="7">VT141</strain>
    </source>
</reference>
<protein>
    <recommendedName>
        <fullName evidence="6">CFEM domain-containing protein</fullName>
    </recommendedName>
</protein>
<keyword evidence="8" id="KW-1185">Reference proteome</keyword>
<accession>A0AAD5VNL5</accession>
<feature type="signal peptide" evidence="5">
    <location>
        <begin position="1"/>
        <end position="20"/>
    </location>
</feature>
<keyword evidence="4" id="KW-1015">Disulfide bond</keyword>
<evidence type="ECO:0000259" key="6">
    <source>
        <dbReference type="Pfam" id="PF05730"/>
    </source>
</evidence>
<evidence type="ECO:0000256" key="4">
    <source>
        <dbReference type="ARBA" id="ARBA00023157"/>
    </source>
</evidence>
<evidence type="ECO:0000256" key="1">
    <source>
        <dbReference type="ARBA" id="ARBA00004613"/>
    </source>
</evidence>
<keyword evidence="3 5" id="KW-0732">Signal</keyword>
<evidence type="ECO:0000313" key="8">
    <source>
        <dbReference type="Proteomes" id="UP001213000"/>
    </source>
</evidence>
<proteinExistence type="predicted"/>
<dbReference type="InterPro" id="IPR008427">
    <property type="entry name" value="Extracellular_membr_CFEM_dom"/>
</dbReference>
<organism evidence="7 8">
    <name type="scientific">Leucocoprinus birnbaumii</name>
    <dbReference type="NCBI Taxonomy" id="56174"/>
    <lineage>
        <taxon>Eukaryota</taxon>
        <taxon>Fungi</taxon>
        <taxon>Dikarya</taxon>
        <taxon>Basidiomycota</taxon>
        <taxon>Agaricomycotina</taxon>
        <taxon>Agaricomycetes</taxon>
        <taxon>Agaricomycetidae</taxon>
        <taxon>Agaricales</taxon>
        <taxon>Agaricineae</taxon>
        <taxon>Agaricaceae</taxon>
        <taxon>Leucocoprinus</taxon>
    </lineage>
</organism>
<name>A0AAD5VNL5_9AGAR</name>
<comment type="caution">
    <text evidence="7">The sequence shown here is derived from an EMBL/GenBank/DDBJ whole genome shotgun (WGS) entry which is preliminary data.</text>
</comment>
<comment type="subcellular location">
    <subcellularLocation>
        <location evidence="1">Secreted</location>
    </subcellularLocation>
</comment>
<evidence type="ECO:0000313" key="7">
    <source>
        <dbReference type="EMBL" id="KAJ3562366.1"/>
    </source>
</evidence>
<dbReference type="Pfam" id="PF05730">
    <property type="entry name" value="CFEM"/>
    <property type="match status" value="1"/>
</dbReference>